<feature type="transmembrane region" description="Helical" evidence="8">
    <location>
        <begin position="165"/>
        <end position="187"/>
    </location>
</feature>
<name>A0A0C3CBK8_OIDMZ</name>
<evidence type="ECO:0000256" key="8">
    <source>
        <dbReference type="SAM" id="Phobius"/>
    </source>
</evidence>
<protein>
    <recommendedName>
        <fullName evidence="9">Cytochrome b561 domain-containing protein</fullName>
    </recommendedName>
</protein>
<keyword evidence="3 8" id="KW-0812">Transmembrane</keyword>
<feature type="transmembrane region" description="Helical" evidence="8">
    <location>
        <begin position="99"/>
        <end position="117"/>
    </location>
</feature>
<evidence type="ECO:0000256" key="7">
    <source>
        <dbReference type="SAM" id="MobiDB-lite"/>
    </source>
</evidence>
<keyword evidence="6 8" id="KW-0472">Membrane</keyword>
<dbReference type="OrthoDB" id="19261at2759"/>
<dbReference type="Pfam" id="PF03188">
    <property type="entry name" value="Cytochrom_B561"/>
    <property type="match status" value="1"/>
</dbReference>
<feature type="domain" description="Cytochrome b561" evidence="9">
    <location>
        <begin position="1"/>
        <end position="190"/>
    </location>
</feature>
<organism evidence="10 11">
    <name type="scientific">Oidiodendron maius (strain Zn)</name>
    <dbReference type="NCBI Taxonomy" id="913774"/>
    <lineage>
        <taxon>Eukaryota</taxon>
        <taxon>Fungi</taxon>
        <taxon>Dikarya</taxon>
        <taxon>Ascomycota</taxon>
        <taxon>Pezizomycotina</taxon>
        <taxon>Leotiomycetes</taxon>
        <taxon>Leotiomycetes incertae sedis</taxon>
        <taxon>Myxotrichaceae</taxon>
        <taxon>Oidiodendron</taxon>
    </lineage>
</organism>
<proteinExistence type="predicted"/>
<reference evidence="10 11" key="1">
    <citation type="submission" date="2014-04" db="EMBL/GenBank/DDBJ databases">
        <authorList>
            <consortium name="DOE Joint Genome Institute"/>
            <person name="Kuo A."/>
            <person name="Martino E."/>
            <person name="Perotto S."/>
            <person name="Kohler A."/>
            <person name="Nagy L.G."/>
            <person name="Floudas D."/>
            <person name="Copeland A."/>
            <person name="Barry K.W."/>
            <person name="Cichocki N."/>
            <person name="Veneault-Fourrey C."/>
            <person name="LaButti K."/>
            <person name="Lindquist E.A."/>
            <person name="Lipzen A."/>
            <person name="Lundell T."/>
            <person name="Morin E."/>
            <person name="Murat C."/>
            <person name="Sun H."/>
            <person name="Tunlid A."/>
            <person name="Henrissat B."/>
            <person name="Grigoriev I.V."/>
            <person name="Hibbett D.S."/>
            <person name="Martin F."/>
            <person name="Nordberg H.P."/>
            <person name="Cantor M.N."/>
            <person name="Hua S.X."/>
        </authorList>
    </citation>
    <scope>NUCLEOTIDE SEQUENCE [LARGE SCALE GENOMIC DNA]</scope>
    <source>
        <strain evidence="10 11">Zn</strain>
    </source>
</reference>
<evidence type="ECO:0000256" key="5">
    <source>
        <dbReference type="ARBA" id="ARBA00022989"/>
    </source>
</evidence>
<keyword evidence="2" id="KW-0813">Transport</keyword>
<dbReference type="CDD" id="cd08760">
    <property type="entry name" value="Cyt_b561_FRRS1_like"/>
    <property type="match status" value="1"/>
</dbReference>
<feature type="transmembrane region" description="Helical" evidence="8">
    <location>
        <begin position="137"/>
        <end position="159"/>
    </location>
</feature>
<reference evidence="11" key="2">
    <citation type="submission" date="2015-01" db="EMBL/GenBank/DDBJ databases">
        <title>Evolutionary Origins and Diversification of the Mycorrhizal Mutualists.</title>
        <authorList>
            <consortium name="DOE Joint Genome Institute"/>
            <consortium name="Mycorrhizal Genomics Consortium"/>
            <person name="Kohler A."/>
            <person name="Kuo A."/>
            <person name="Nagy L.G."/>
            <person name="Floudas D."/>
            <person name="Copeland A."/>
            <person name="Barry K.W."/>
            <person name="Cichocki N."/>
            <person name="Veneault-Fourrey C."/>
            <person name="LaButti K."/>
            <person name="Lindquist E.A."/>
            <person name="Lipzen A."/>
            <person name="Lundell T."/>
            <person name="Morin E."/>
            <person name="Murat C."/>
            <person name="Riley R."/>
            <person name="Ohm R."/>
            <person name="Sun H."/>
            <person name="Tunlid A."/>
            <person name="Henrissat B."/>
            <person name="Grigoriev I.V."/>
            <person name="Hibbett D.S."/>
            <person name="Martin F."/>
        </authorList>
    </citation>
    <scope>NUCLEOTIDE SEQUENCE [LARGE SCALE GENOMIC DNA]</scope>
    <source>
        <strain evidence="11">Zn</strain>
    </source>
</reference>
<dbReference type="PANTHER" id="PTHR47797:SF1">
    <property type="entry name" value="CYTOCHROME B561 DOMAIN-CONTAINING PROTEIN-RELATED"/>
    <property type="match status" value="1"/>
</dbReference>
<sequence>MWDFISSESIASLDKRVSSPAFKRLKNNVDTAHGVLMGLAVVLFLPLGALVMRLPGSKNMLWVHAACQIFGLIVLILGFAMGVWTSIIHTEIYTDRHSILGTVIVGLFLIQPALGMIHHRNYASKGRRTIWSDLHVYFGRILLILSIVNGGIGIQYAANSPNGEIGYGVTAGVIFLVYVGVAGLWYMRRPGKEEEQSGDDEVTQVEAQQDKSE</sequence>
<gene>
    <name evidence="10" type="ORF">OIDMADRAFT_58661</name>
</gene>
<evidence type="ECO:0000256" key="6">
    <source>
        <dbReference type="ARBA" id="ARBA00023136"/>
    </source>
</evidence>
<dbReference type="InterPro" id="IPR006593">
    <property type="entry name" value="Cyt_b561/ferric_Rdtase_TM"/>
</dbReference>
<dbReference type="PANTHER" id="PTHR47797">
    <property type="entry name" value="DEHYDROGENASE, PUTATIVE (AFU_ORTHOLOGUE AFUA_8G05805)-RELATED"/>
    <property type="match status" value="1"/>
</dbReference>
<dbReference type="Gene3D" id="1.20.120.1770">
    <property type="match status" value="1"/>
</dbReference>
<dbReference type="Proteomes" id="UP000054321">
    <property type="component" value="Unassembled WGS sequence"/>
</dbReference>
<evidence type="ECO:0000256" key="4">
    <source>
        <dbReference type="ARBA" id="ARBA00022982"/>
    </source>
</evidence>
<evidence type="ECO:0000256" key="2">
    <source>
        <dbReference type="ARBA" id="ARBA00022448"/>
    </source>
</evidence>
<dbReference type="InParanoid" id="A0A0C3CBK8"/>
<keyword evidence="4" id="KW-0249">Electron transport</keyword>
<evidence type="ECO:0000313" key="10">
    <source>
        <dbReference type="EMBL" id="KIM96328.1"/>
    </source>
</evidence>
<evidence type="ECO:0000259" key="9">
    <source>
        <dbReference type="PROSITE" id="PS50939"/>
    </source>
</evidence>
<keyword evidence="5 8" id="KW-1133">Transmembrane helix</keyword>
<accession>A0A0C3CBK8</accession>
<feature type="region of interest" description="Disordered" evidence="7">
    <location>
        <begin position="192"/>
        <end position="213"/>
    </location>
</feature>
<dbReference type="EMBL" id="KN832884">
    <property type="protein sequence ID" value="KIM96328.1"/>
    <property type="molecule type" value="Genomic_DNA"/>
</dbReference>
<dbReference type="AlphaFoldDB" id="A0A0C3CBK8"/>
<evidence type="ECO:0000256" key="3">
    <source>
        <dbReference type="ARBA" id="ARBA00022692"/>
    </source>
</evidence>
<feature type="transmembrane region" description="Helical" evidence="8">
    <location>
        <begin position="32"/>
        <end position="54"/>
    </location>
</feature>
<keyword evidence="11" id="KW-1185">Reference proteome</keyword>
<evidence type="ECO:0000256" key="1">
    <source>
        <dbReference type="ARBA" id="ARBA00004370"/>
    </source>
</evidence>
<dbReference type="PROSITE" id="PS50939">
    <property type="entry name" value="CYTOCHROME_B561"/>
    <property type="match status" value="1"/>
</dbReference>
<feature type="transmembrane region" description="Helical" evidence="8">
    <location>
        <begin position="61"/>
        <end position="87"/>
    </location>
</feature>
<dbReference type="HOGENOM" id="CLU_065428_2_0_1"/>
<evidence type="ECO:0000313" key="11">
    <source>
        <dbReference type="Proteomes" id="UP000054321"/>
    </source>
</evidence>
<comment type="subcellular location">
    <subcellularLocation>
        <location evidence="1">Membrane</location>
    </subcellularLocation>
</comment>
<dbReference type="SMART" id="SM00665">
    <property type="entry name" value="B561"/>
    <property type="match status" value="1"/>
</dbReference>
<dbReference type="GO" id="GO:0016020">
    <property type="term" value="C:membrane"/>
    <property type="evidence" value="ECO:0007669"/>
    <property type="project" value="UniProtKB-SubCell"/>
</dbReference>
<dbReference type="STRING" id="913774.A0A0C3CBK8"/>